<proteinExistence type="predicted"/>
<reference evidence="1 2" key="1">
    <citation type="submission" date="2018-03" db="EMBL/GenBank/DDBJ databases">
        <title>Genomic Encyclopedia of Archaeal and Bacterial Type Strains, Phase II (KMG-II): from individual species to whole genera.</title>
        <authorList>
            <person name="Goeker M."/>
        </authorList>
    </citation>
    <scope>NUCLEOTIDE SEQUENCE [LARGE SCALE GENOMIC DNA]</scope>
    <source>
        <strain evidence="1 2">DSM 100214</strain>
    </source>
</reference>
<dbReference type="AlphaFoldDB" id="A0A2V3PPX9"/>
<evidence type="ECO:0000313" key="2">
    <source>
        <dbReference type="Proteomes" id="UP000247973"/>
    </source>
</evidence>
<sequence length="267" mass="30392">MNIFVLILNKQIQNKKGNLMKFYFLTLITLVSFSLVSCNDDSGNGQADIIYLPGKIINKSLEEGYEGSATLYFRYDKENRVTYIIQSMNEAPAEEGDTLSFAYDTEGRLSSVVTLFDTTKFTYNSNKVYCVQNNADTYYRDTLELGSSGELLKLYSAEYLYTYEYDWKGNLTKYIGTNTVEGQTSITTLTYDDKNGLFKNIKTPSWYFIKGQGFPLCFMNNTLQELHADGSADTFTCKYNDVGYPVSVEVDGENKFLLTVEYITVNK</sequence>
<evidence type="ECO:0000313" key="1">
    <source>
        <dbReference type="EMBL" id="PXV65450.1"/>
    </source>
</evidence>
<dbReference type="Gene3D" id="2.180.10.10">
    <property type="entry name" value="RHS repeat-associated core"/>
    <property type="match status" value="1"/>
</dbReference>
<evidence type="ECO:0008006" key="3">
    <source>
        <dbReference type="Google" id="ProtNLM"/>
    </source>
</evidence>
<dbReference type="EMBL" id="QICL01000007">
    <property type="protein sequence ID" value="PXV65450.1"/>
    <property type="molecule type" value="Genomic_DNA"/>
</dbReference>
<comment type="caution">
    <text evidence="1">The sequence shown here is derived from an EMBL/GenBank/DDBJ whole genome shotgun (WGS) entry which is preliminary data.</text>
</comment>
<dbReference type="Proteomes" id="UP000247973">
    <property type="component" value="Unassembled WGS sequence"/>
</dbReference>
<accession>A0A2V3PPX9</accession>
<protein>
    <recommendedName>
        <fullName evidence="3">YD repeat-containing protein</fullName>
    </recommendedName>
</protein>
<name>A0A2V3PPX9_9BACT</name>
<keyword evidence="2" id="KW-1185">Reference proteome</keyword>
<organism evidence="1 2">
    <name type="scientific">Dysgonomonas alginatilytica</name>
    <dbReference type="NCBI Taxonomy" id="1605892"/>
    <lineage>
        <taxon>Bacteria</taxon>
        <taxon>Pseudomonadati</taxon>
        <taxon>Bacteroidota</taxon>
        <taxon>Bacteroidia</taxon>
        <taxon>Bacteroidales</taxon>
        <taxon>Dysgonomonadaceae</taxon>
        <taxon>Dysgonomonas</taxon>
    </lineage>
</organism>
<gene>
    <name evidence="1" type="ORF">CLV62_10742</name>
</gene>